<dbReference type="GO" id="GO:0006154">
    <property type="term" value="P:adenosine catabolic process"/>
    <property type="evidence" value="ECO:0007669"/>
    <property type="project" value="TreeGrafter"/>
</dbReference>
<dbReference type="UniPathway" id="UPA00606"/>
<accession>A0A7S3CMS7</accession>
<evidence type="ECO:0000256" key="4">
    <source>
        <dbReference type="ARBA" id="ARBA00018099"/>
    </source>
</evidence>
<dbReference type="AlphaFoldDB" id="A0A7S3CMS7"/>
<dbReference type="InterPro" id="IPR032466">
    <property type="entry name" value="Metal_Hydrolase"/>
</dbReference>
<reference evidence="10" key="1">
    <citation type="submission" date="2021-01" db="EMBL/GenBank/DDBJ databases">
        <authorList>
            <person name="Corre E."/>
            <person name="Pelletier E."/>
            <person name="Niang G."/>
            <person name="Scheremetjew M."/>
            <person name="Finn R."/>
            <person name="Kale V."/>
            <person name="Holt S."/>
            <person name="Cochrane G."/>
            <person name="Meng A."/>
            <person name="Brown T."/>
            <person name="Cohen L."/>
        </authorList>
    </citation>
    <scope>NUCLEOTIDE SEQUENCE</scope>
    <source>
        <strain evidence="10">Ras09</strain>
    </source>
</reference>
<organism evidence="10">
    <name type="scientific">Strombidium rassoulzadegani</name>
    <dbReference type="NCBI Taxonomy" id="1082188"/>
    <lineage>
        <taxon>Eukaryota</taxon>
        <taxon>Sar</taxon>
        <taxon>Alveolata</taxon>
        <taxon>Ciliophora</taxon>
        <taxon>Intramacronucleata</taxon>
        <taxon>Spirotrichea</taxon>
        <taxon>Oligotrichia</taxon>
        <taxon>Strombidiidae</taxon>
        <taxon>Strombidium</taxon>
    </lineage>
</organism>
<evidence type="ECO:0000313" key="10">
    <source>
        <dbReference type="EMBL" id="CAE0232414.1"/>
    </source>
</evidence>
<keyword evidence="6" id="KW-0660">Purine salvage</keyword>
<dbReference type="Pfam" id="PF00962">
    <property type="entry name" value="A_deaminase"/>
    <property type="match status" value="1"/>
</dbReference>
<comment type="cofactor">
    <cofactor evidence="1">
        <name>Zn(2+)</name>
        <dbReference type="ChEBI" id="CHEBI:29105"/>
    </cofactor>
</comment>
<dbReference type="GO" id="GO:0006166">
    <property type="term" value="P:purine ribonucleoside salvage"/>
    <property type="evidence" value="ECO:0007669"/>
    <property type="project" value="UniProtKB-KW"/>
</dbReference>
<evidence type="ECO:0000256" key="3">
    <source>
        <dbReference type="ARBA" id="ARBA00006676"/>
    </source>
</evidence>
<dbReference type="GO" id="GO:0004000">
    <property type="term" value="F:adenosine deaminase activity"/>
    <property type="evidence" value="ECO:0007669"/>
    <property type="project" value="TreeGrafter"/>
</dbReference>
<feature type="domain" description="Adenosine deaminase" evidence="9">
    <location>
        <begin position="169"/>
        <end position="472"/>
    </location>
</feature>
<sequence>MTTKADMIKKHTEMVEKLKRADDLHRFSHDLEGSLSEDEKKANLVFVKLREEIANNETLNQTIHNYFEYKDRLQASKFYAILDKMPKGGVHHIHSLAAHCLDVFIDITKDDRVYFSDKFKKFKVFTKAEFVEEGYQRCNDMRKFFSDPQHFDDKLRESLVLNEKTVYNSSSSEIWKSFQTFFDQFANVTKFATFTRRLIRNLFESLIKQNVLVVEIRHTPGMYYDDDMKHLSFKEEMTMIHEVILELQKSHPHFRAKVILCGMKMLGNQHIEKIFAEINQFMTGADEQLKQLITGFDLVDEEDFSPQIQEFAKSLIANQKLTIVSCGKEQNTGIQFMLHSGETHDRNYRNLHDAIAIGTKRIGHGFQLFLFPELVKEVKERQICVEVCPLSNHLLGHTRDLRSHPLSYLINQGVQISISSDDPGYFGYEGVTLDYIYAAGAWMLDLQDIKKISLNGLNFSTVSSEDKLELLKVFNQKWNEWIKLILELPN</sequence>
<dbReference type="InterPro" id="IPR006330">
    <property type="entry name" value="Ado/ade_deaminase"/>
</dbReference>
<gene>
    <name evidence="10" type="ORF">SRAS04492_LOCUS4212</name>
</gene>
<evidence type="ECO:0000256" key="1">
    <source>
        <dbReference type="ARBA" id="ARBA00001947"/>
    </source>
</evidence>
<evidence type="ECO:0000256" key="8">
    <source>
        <dbReference type="ARBA" id="ARBA00022833"/>
    </source>
</evidence>
<keyword evidence="8" id="KW-0862">Zinc</keyword>
<dbReference type="GO" id="GO:0046103">
    <property type="term" value="P:inosine biosynthetic process"/>
    <property type="evidence" value="ECO:0007669"/>
    <property type="project" value="TreeGrafter"/>
</dbReference>
<evidence type="ECO:0000256" key="7">
    <source>
        <dbReference type="ARBA" id="ARBA00022801"/>
    </source>
</evidence>
<dbReference type="EMBL" id="HBIA01008316">
    <property type="protein sequence ID" value="CAE0232414.1"/>
    <property type="molecule type" value="Transcribed_RNA"/>
</dbReference>
<evidence type="ECO:0000256" key="6">
    <source>
        <dbReference type="ARBA" id="ARBA00022726"/>
    </source>
</evidence>
<comment type="similarity">
    <text evidence="3">Belongs to the metallo-dependent hydrolases superfamily. Adenosine and AMP deaminases family.</text>
</comment>
<dbReference type="GO" id="GO:0046872">
    <property type="term" value="F:metal ion binding"/>
    <property type="evidence" value="ECO:0007669"/>
    <property type="project" value="UniProtKB-KW"/>
</dbReference>
<name>A0A7S3CMS7_9SPIT</name>
<evidence type="ECO:0000256" key="2">
    <source>
        <dbReference type="ARBA" id="ARBA00005058"/>
    </source>
</evidence>
<evidence type="ECO:0000259" key="9">
    <source>
        <dbReference type="Pfam" id="PF00962"/>
    </source>
</evidence>
<dbReference type="PROSITE" id="PS00485">
    <property type="entry name" value="A_DEAMINASE"/>
    <property type="match status" value="1"/>
</dbReference>
<keyword evidence="7" id="KW-0378">Hydrolase</keyword>
<dbReference type="InterPro" id="IPR006650">
    <property type="entry name" value="A/AMP_deam_AS"/>
</dbReference>
<evidence type="ECO:0000256" key="5">
    <source>
        <dbReference type="ARBA" id="ARBA00022723"/>
    </source>
</evidence>
<dbReference type="PANTHER" id="PTHR11409">
    <property type="entry name" value="ADENOSINE DEAMINASE"/>
    <property type="match status" value="1"/>
</dbReference>
<dbReference type="Gene3D" id="3.20.20.140">
    <property type="entry name" value="Metal-dependent hydrolases"/>
    <property type="match status" value="1"/>
</dbReference>
<dbReference type="GO" id="GO:0009168">
    <property type="term" value="P:purine ribonucleoside monophosphate biosynthetic process"/>
    <property type="evidence" value="ECO:0007669"/>
    <property type="project" value="InterPro"/>
</dbReference>
<comment type="pathway">
    <text evidence="2">Purine metabolism; purine nucleoside salvage.</text>
</comment>
<dbReference type="PANTHER" id="PTHR11409:SF39">
    <property type="entry name" value="ADENOSINE DEAMINASE 2"/>
    <property type="match status" value="1"/>
</dbReference>
<dbReference type="SUPFAM" id="SSF51556">
    <property type="entry name" value="Metallo-dependent hydrolases"/>
    <property type="match status" value="1"/>
</dbReference>
<dbReference type="InterPro" id="IPR001365">
    <property type="entry name" value="A_deaminase_dom"/>
</dbReference>
<protein>
    <recommendedName>
        <fullName evidence="4">Adenosine deaminase</fullName>
    </recommendedName>
</protein>
<keyword evidence="5" id="KW-0479">Metal-binding</keyword>
<proteinExistence type="inferred from homology"/>